<dbReference type="EMBL" id="SDWW01000015">
    <property type="protein sequence ID" value="RYV51559.1"/>
    <property type="molecule type" value="Genomic_DNA"/>
</dbReference>
<dbReference type="AlphaFoldDB" id="A0A4Q5N0J1"/>
<evidence type="ECO:0000313" key="2">
    <source>
        <dbReference type="EMBL" id="RYV51559.1"/>
    </source>
</evidence>
<dbReference type="SUPFAM" id="SSF109854">
    <property type="entry name" value="DinB/YfiT-like putative metalloenzymes"/>
    <property type="match status" value="1"/>
</dbReference>
<dbReference type="GO" id="GO:0046872">
    <property type="term" value="F:metal ion binding"/>
    <property type="evidence" value="ECO:0007669"/>
    <property type="project" value="InterPro"/>
</dbReference>
<comment type="caution">
    <text evidence="2">The sequence shown here is derived from an EMBL/GenBank/DDBJ whole genome shotgun (WGS) entry which is preliminary data.</text>
</comment>
<evidence type="ECO:0000313" key="3">
    <source>
        <dbReference type="Proteomes" id="UP000293764"/>
    </source>
</evidence>
<protein>
    <recommendedName>
        <fullName evidence="1">Mycothiol-dependent maleylpyruvate isomerase metal-binding domain-containing protein</fullName>
    </recommendedName>
</protein>
<evidence type="ECO:0000259" key="1">
    <source>
        <dbReference type="Pfam" id="PF11716"/>
    </source>
</evidence>
<name>A0A4Q5N0J1_9MICO</name>
<reference evidence="2 3" key="1">
    <citation type="submission" date="2019-01" db="EMBL/GenBank/DDBJ databases">
        <title>Novel species of Cellulomonas.</title>
        <authorList>
            <person name="Liu Q."/>
            <person name="Xin Y.-H."/>
        </authorList>
    </citation>
    <scope>NUCLEOTIDE SEQUENCE [LARGE SCALE GENOMIC DNA]</scope>
    <source>
        <strain evidence="2 3">HLT2-17</strain>
    </source>
</reference>
<dbReference type="InterPro" id="IPR034660">
    <property type="entry name" value="DinB/YfiT-like"/>
</dbReference>
<feature type="domain" description="Mycothiol-dependent maleylpyruvate isomerase metal-binding" evidence="1">
    <location>
        <begin position="40"/>
        <end position="162"/>
    </location>
</feature>
<dbReference type="OrthoDB" id="8481083at2"/>
<proteinExistence type="predicted"/>
<dbReference type="Pfam" id="PF11716">
    <property type="entry name" value="MDMPI_N"/>
    <property type="match status" value="1"/>
</dbReference>
<dbReference type="InterPro" id="IPR024344">
    <property type="entry name" value="MDMPI_metal-binding"/>
</dbReference>
<sequence>MQRADLTTAARLLAQQWTTLRTWLGLLLDDADDDGLWALPHSPSALPGLTVSELVAHLGRAMDALAVTRPAEPGTVPLTLAEYLGTYPERATEIAQVTREIAAEISDAPLPAVDAMAAAAFARLAELGPDDLVVQARRAPITLSDMVVSRLIELVVHGDDLARSVPPRPGEHAVDPEALQFVAESLLAIVVTRGGWSLELVDPLLWVRLATGRVPYDVDQLAVALRPRFTSDSVPDLGRMLPLL</sequence>
<organism evidence="2 3">
    <name type="scientific">Pengzhenrongella frigida</name>
    <dbReference type="NCBI Taxonomy" id="1259133"/>
    <lineage>
        <taxon>Bacteria</taxon>
        <taxon>Bacillati</taxon>
        <taxon>Actinomycetota</taxon>
        <taxon>Actinomycetes</taxon>
        <taxon>Micrococcales</taxon>
        <taxon>Pengzhenrongella</taxon>
    </lineage>
</organism>
<dbReference type="Proteomes" id="UP000293764">
    <property type="component" value="Unassembled WGS sequence"/>
</dbReference>
<accession>A0A4Q5N0J1</accession>
<dbReference type="Gene3D" id="1.20.120.450">
    <property type="entry name" value="dinb family like domain"/>
    <property type="match status" value="1"/>
</dbReference>
<gene>
    <name evidence="2" type="ORF">EUA98_08175</name>
</gene>
<keyword evidence="3" id="KW-1185">Reference proteome</keyword>